<reference evidence="2 3" key="1">
    <citation type="submission" date="2023-07" db="EMBL/GenBank/DDBJ databases">
        <title>Sorghum-associated microbial communities from plants grown in Nebraska, USA.</title>
        <authorList>
            <person name="Schachtman D."/>
        </authorList>
    </citation>
    <scope>NUCLEOTIDE SEQUENCE [LARGE SCALE GENOMIC DNA]</scope>
    <source>
        <strain evidence="2 3">DS1314</strain>
    </source>
</reference>
<protein>
    <submittedName>
        <fullName evidence="2">Uncharacterized protein</fullName>
    </submittedName>
</protein>
<accession>A0ABT9WBG1</accession>
<name>A0ABT9WBG1_9BACL</name>
<keyword evidence="1" id="KW-0472">Membrane</keyword>
<feature type="transmembrane region" description="Helical" evidence="1">
    <location>
        <begin position="36"/>
        <end position="55"/>
    </location>
</feature>
<proteinExistence type="predicted"/>
<evidence type="ECO:0000256" key="1">
    <source>
        <dbReference type="SAM" id="Phobius"/>
    </source>
</evidence>
<evidence type="ECO:0000313" key="2">
    <source>
        <dbReference type="EMBL" id="MDQ0170608.1"/>
    </source>
</evidence>
<comment type="caution">
    <text evidence="2">The sequence shown here is derived from an EMBL/GenBank/DDBJ whole genome shotgun (WGS) entry which is preliminary data.</text>
</comment>
<keyword evidence="1" id="KW-0812">Transmembrane</keyword>
<gene>
    <name evidence="2" type="ORF">J2T19_002050</name>
</gene>
<keyword evidence="3" id="KW-1185">Reference proteome</keyword>
<dbReference type="EMBL" id="JAUSTI010000004">
    <property type="protein sequence ID" value="MDQ0170608.1"/>
    <property type="molecule type" value="Genomic_DNA"/>
</dbReference>
<evidence type="ECO:0000313" key="3">
    <source>
        <dbReference type="Proteomes" id="UP001233836"/>
    </source>
</evidence>
<organism evidence="2 3">
    <name type="scientific">Paenibacillus tundrae</name>
    <dbReference type="NCBI Taxonomy" id="528187"/>
    <lineage>
        <taxon>Bacteria</taxon>
        <taxon>Bacillati</taxon>
        <taxon>Bacillota</taxon>
        <taxon>Bacilli</taxon>
        <taxon>Bacillales</taxon>
        <taxon>Paenibacillaceae</taxon>
        <taxon>Paenibacillus</taxon>
    </lineage>
</organism>
<sequence length="145" mass="16973">MSYLTIYPRARLNLIMMLLLGVMLFTILHINQEGFSKYFILFLMALTFTNIIITIRRLLSAKPSITLGADYVISTKNKGYDASQIECVYMNYKRIGIKLRGRRLVPSDLCFYFDSSQEREGLEDLYEWAARNQKDVKNKFFQTLT</sequence>
<dbReference type="Proteomes" id="UP001233836">
    <property type="component" value="Unassembled WGS sequence"/>
</dbReference>
<feature type="transmembrane region" description="Helical" evidence="1">
    <location>
        <begin position="12"/>
        <end position="30"/>
    </location>
</feature>
<keyword evidence="1" id="KW-1133">Transmembrane helix</keyword>